<organism evidence="3 4">
    <name type="scientific">Mycolicibacterium hodleri</name>
    <dbReference type="NCBI Taxonomy" id="49897"/>
    <lineage>
        <taxon>Bacteria</taxon>
        <taxon>Bacillati</taxon>
        <taxon>Actinomycetota</taxon>
        <taxon>Actinomycetes</taxon>
        <taxon>Mycobacteriales</taxon>
        <taxon>Mycobacteriaceae</taxon>
        <taxon>Mycolicibacterium</taxon>
    </lineage>
</organism>
<evidence type="ECO:0000259" key="2">
    <source>
        <dbReference type="SMART" id="SM00507"/>
    </source>
</evidence>
<gene>
    <name evidence="3" type="ORF">EAH80_22385</name>
</gene>
<keyword evidence="3" id="KW-0255">Endonuclease</keyword>
<keyword evidence="3" id="KW-0378">Hydrolase</keyword>
<dbReference type="GO" id="GO:0004519">
    <property type="term" value="F:endonuclease activity"/>
    <property type="evidence" value="ECO:0007669"/>
    <property type="project" value="UniProtKB-KW"/>
</dbReference>
<keyword evidence="3" id="KW-0540">Nuclease</keyword>
<dbReference type="InterPro" id="IPR003870">
    <property type="entry name" value="DUF222"/>
</dbReference>
<comment type="caution">
    <text evidence="3">The sequence shown here is derived from an EMBL/GenBank/DDBJ whole genome shotgun (WGS) entry which is preliminary data.</text>
</comment>
<dbReference type="Proteomes" id="UP000320095">
    <property type="component" value="Unassembled WGS sequence"/>
</dbReference>
<dbReference type="CDD" id="cd00085">
    <property type="entry name" value="HNHc"/>
    <property type="match status" value="1"/>
</dbReference>
<name>A0A502E4I0_9MYCO</name>
<dbReference type="Pfam" id="PF02720">
    <property type="entry name" value="DUF222"/>
    <property type="match status" value="1"/>
</dbReference>
<dbReference type="SMART" id="SM00507">
    <property type="entry name" value="HNHc"/>
    <property type="match status" value="1"/>
</dbReference>
<accession>A0A502E4I0</accession>
<dbReference type="EMBL" id="RCZG01000011">
    <property type="protein sequence ID" value="TPG31692.1"/>
    <property type="molecule type" value="Genomic_DNA"/>
</dbReference>
<feature type="compositionally biased region" description="Basic and acidic residues" evidence="1">
    <location>
        <begin position="288"/>
        <end position="301"/>
    </location>
</feature>
<dbReference type="RefSeq" id="WP_140695846.1">
    <property type="nucleotide sequence ID" value="NZ_RCZG01000011.1"/>
</dbReference>
<protein>
    <submittedName>
        <fullName evidence="3">HNH endonuclease</fullName>
    </submittedName>
</protein>
<proteinExistence type="predicted"/>
<evidence type="ECO:0000313" key="4">
    <source>
        <dbReference type="Proteomes" id="UP000320095"/>
    </source>
</evidence>
<sequence>MFDQLVAETAHAHGAAALDGWTRVESASCARRVSAMVDMLEAVHAADGSAERDQWCLDNWGAVTAHVGVAARMTSGAASNMLLVGIALRERFPQVGALFTAGLISYPLVRAVVFRSANVIDPDAVRALDDRLAEALRDWEPLSVDKTEKTIDAMVAEVDPLALRRREAQARDRGVAFGPEDGSGIATLFANLFATDAKALGLRLSALADTVCPSDPRTKDQRRADAMGALAHGTDRLACLCGQEDCLAALTPPSTGVVVYVVTRQDTLDGPTEPKTPPQPDVPMAPEDCERAEETVSDRAEATTAPVARNSAANESAALDGTLPSAFAKPLREQTLTEALTALADQAPAVSSTIRPAAMMGGAFLPGAIAQRVALGATITAIVHPAQAPPENRYTPSKRLADFVRSRDLTCRFPGCCAPATHCDLDHTMPWPYGPTQASNLKALCRKHHLLKTFWGGYGGWQDRQFPDGTVEWRAPDGRRHVTRPGSMRLFPELCTPTAPTVATGPLPPTHTSGLTMPRRKCTRAQDRAARIAEERELNRAEHDAEAEPA</sequence>
<feature type="domain" description="HNH nuclease" evidence="2">
    <location>
        <begin position="399"/>
        <end position="450"/>
    </location>
</feature>
<dbReference type="InterPro" id="IPR003615">
    <property type="entry name" value="HNH_nuc"/>
</dbReference>
<feature type="compositionally biased region" description="Pro residues" evidence="1">
    <location>
        <begin position="274"/>
        <end position="283"/>
    </location>
</feature>
<evidence type="ECO:0000256" key="1">
    <source>
        <dbReference type="SAM" id="MobiDB-lite"/>
    </source>
</evidence>
<feature type="region of interest" description="Disordered" evidence="1">
    <location>
        <begin position="499"/>
        <end position="526"/>
    </location>
</feature>
<evidence type="ECO:0000313" key="3">
    <source>
        <dbReference type="EMBL" id="TPG31692.1"/>
    </source>
</evidence>
<keyword evidence="4" id="KW-1185">Reference proteome</keyword>
<feature type="region of interest" description="Disordered" evidence="1">
    <location>
        <begin position="267"/>
        <end position="316"/>
    </location>
</feature>
<dbReference type="AlphaFoldDB" id="A0A502E4I0"/>
<reference evidence="3 4" key="1">
    <citation type="journal article" date="2019" name="Environ. Microbiol.">
        <title>Species interactions and distinct microbial communities in high Arctic permafrost affected cryosols are associated with the CH4 and CO2 gas fluxes.</title>
        <authorList>
            <person name="Altshuler I."/>
            <person name="Hamel J."/>
            <person name="Turney S."/>
            <person name="Magnuson E."/>
            <person name="Levesque R."/>
            <person name="Greer C."/>
            <person name="Whyte L.G."/>
        </authorList>
    </citation>
    <scope>NUCLEOTIDE SEQUENCE [LARGE SCALE GENOMIC DNA]</scope>
    <source>
        <strain evidence="3 4">S5.20</strain>
    </source>
</reference>
<dbReference type="OrthoDB" id="4775237at2"/>